<protein>
    <submittedName>
        <fullName evidence="2">Aryl-sulfate sulfotransferase</fullName>
    </submittedName>
</protein>
<accession>A0A9D2HBZ8</accession>
<evidence type="ECO:0000256" key="1">
    <source>
        <dbReference type="SAM" id="SignalP"/>
    </source>
</evidence>
<gene>
    <name evidence="2" type="ORF">H9962_04230</name>
</gene>
<proteinExistence type="predicted"/>
<dbReference type="EMBL" id="DXAN01000011">
    <property type="protein sequence ID" value="HJA08383.1"/>
    <property type="molecule type" value="Genomic_DNA"/>
</dbReference>
<dbReference type="AlphaFoldDB" id="A0A9D2HBZ8"/>
<comment type="caution">
    <text evidence="2">The sequence shown here is derived from an EMBL/GenBank/DDBJ whole genome shotgun (WGS) entry which is preliminary data.</text>
</comment>
<dbReference type="Pfam" id="PF05935">
    <property type="entry name" value="Arylsulfotrans"/>
    <property type="match status" value="1"/>
</dbReference>
<dbReference type="PANTHER" id="PTHR35340">
    <property type="entry name" value="PQQ ENZYME REPEAT PROTEIN-RELATED"/>
    <property type="match status" value="1"/>
</dbReference>
<dbReference type="GO" id="GO:0004062">
    <property type="term" value="F:aryl sulfotransferase activity"/>
    <property type="evidence" value="ECO:0007669"/>
    <property type="project" value="InterPro"/>
</dbReference>
<dbReference type="PANTHER" id="PTHR35340:SF5">
    <property type="entry name" value="ASST-DOMAIN-CONTAINING PROTEIN"/>
    <property type="match status" value="1"/>
</dbReference>
<evidence type="ECO:0000313" key="3">
    <source>
        <dbReference type="Proteomes" id="UP000824225"/>
    </source>
</evidence>
<dbReference type="Proteomes" id="UP000824225">
    <property type="component" value="Unassembled WGS sequence"/>
</dbReference>
<dbReference type="InterPro" id="IPR053143">
    <property type="entry name" value="Arylsulfate_ST"/>
</dbReference>
<sequence length="459" mass="51198">MNRVLTLMGALGLTVALAGSAAATENFRGPLGVLSKKAGVTDGYVLIDPQQSRTTWLIDNDGNVINQWTSEHKGFYAELLPNGNLSRQGRLIELDETGLVLFGGVSGIIEEFDWDGNKVWEYRMYTPGKEVSHHTYEVMPNGNYLLLGWEYKSYDEAIAKGLDPNYGGRCLFKDGLTSNKLHIDGIWPDFIREVDHDGKTVWEWHVWDHLGKGKDKFDINVFCPPSVERVYAGPDWTHFNGVAYNPETDQIAVTSRNLGEVYIIDKKTGNIVYRWGNPANYGEGKAPAGYADDGDQQLFGPHAPDWLPNGNLSIIDNGARRPSGNYTRAVELDPKTDKVVWFWGPGAVGANGSNFYSHYQDGAQKLPNGNWLLTTSNDGHVVEVTKDKDIVWEYANPIRREKVYAVSNEHGAAGDSIHKALRYGKDWPGFQGKDMKPRFQLPNWVETLSKDAIPLPAPK</sequence>
<evidence type="ECO:0000313" key="2">
    <source>
        <dbReference type="EMBL" id="HJA08383.1"/>
    </source>
</evidence>
<reference evidence="2" key="1">
    <citation type="journal article" date="2021" name="PeerJ">
        <title>Extensive microbial diversity within the chicken gut microbiome revealed by metagenomics and culture.</title>
        <authorList>
            <person name="Gilroy R."/>
            <person name="Ravi A."/>
            <person name="Getino M."/>
            <person name="Pursley I."/>
            <person name="Horton D.L."/>
            <person name="Alikhan N.F."/>
            <person name="Baker D."/>
            <person name="Gharbi K."/>
            <person name="Hall N."/>
            <person name="Watson M."/>
            <person name="Adriaenssens E.M."/>
            <person name="Foster-Nyarko E."/>
            <person name="Jarju S."/>
            <person name="Secka A."/>
            <person name="Antonio M."/>
            <person name="Oren A."/>
            <person name="Chaudhuri R.R."/>
            <person name="La Ragione R."/>
            <person name="Hildebrand F."/>
            <person name="Pallen M.J."/>
        </authorList>
    </citation>
    <scope>NUCLEOTIDE SEQUENCE</scope>
    <source>
        <strain evidence="2">CHK186-16707</strain>
    </source>
</reference>
<dbReference type="InterPro" id="IPR011047">
    <property type="entry name" value="Quinoprotein_ADH-like_sf"/>
</dbReference>
<feature type="chain" id="PRO_5038679788" evidence="1">
    <location>
        <begin position="19"/>
        <end position="459"/>
    </location>
</feature>
<name>A0A9D2HBZ8_9BACT</name>
<dbReference type="InterPro" id="IPR010262">
    <property type="entry name" value="Arylsulfotransferase_bact"/>
</dbReference>
<reference evidence="2" key="2">
    <citation type="submission" date="2021-04" db="EMBL/GenBank/DDBJ databases">
        <authorList>
            <person name="Gilroy R."/>
        </authorList>
    </citation>
    <scope>NUCLEOTIDE SEQUENCE</scope>
    <source>
        <strain evidence="2">CHK186-16707</strain>
    </source>
</reference>
<dbReference type="SUPFAM" id="SSF50998">
    <property type="entry name" value="Quinoprotein alcohol dehydrogenase-like"/>
    <property type="match status" value="1"/>
</dbReference>
<feature type="signal peptide" evidence="1">
    <location>
        <begin position="1"/>
        <end position="18"/>
    </location>
</feature>
<organism evidence="2 3">
    <name type="scientific">Candidatus Mailhella merdigallinarum</name>
    <dbReference type="NCBI Taxonomy" id="2838658"/>
    <lineage>
        <taxon>Bacteria</taxon>
        <taxon>Pseudomonadati</taxon>
        <taxon>Thermodesulfobacteriota</taxon>
        <taxon>Desulfovibrionia</taxon>
        <taxon>Desulfovibrionales</taxon>
        <taxon>Desulfovibrionaceae</taxon>
        <taxon>Mailhella</taxon>
    </lineage>
</organism>
<keyword evidence="1" id="KW-0732">Signal</keyword>